<name>A0A382XWN3_9ZZZZ</name>
<accession>A0A382XWN3</accession>
<proteinExistence type="predicted"/>
<reference evidence="1" key="1">
    <citation type="submission" date="2018-05" db="EMBL/GenBank/DDBJ databases">
        <authorList>
            <person name="Lanie J.A."/>
            <person name="Ng W.-L."/>
            <person name="Kazmierczak K.M."/>
            <person name="Andrzejewski T.M."/>
            <person name="Davidsen T.M."/>
            <person name="Wayne K.J."/>
            <person name="Tettelin H."/>
            <person name="Glass J.I."/>
            <person name="Rusch D."/>
            <person name="Podicherti R."/>
            <person name="Tsui H.-C.T."/>
            <person name="Winkler M.E."/>
        </authorList>
    </citation>
    <scope>NUCLEOTIDE SEQUENCE</scope>
</reference>
<gene>
    <name evidence="1" type="ORF">METZ01_LOCUS428124</name>
</gene>
<organism evidence="1">
    <name type="scientific">marine metagenome</name>
    <dbReference type="NCBI Taxonomy" id="408172"/>
    <lineage>
        <taxon>unclassified sequences</taxon>
        <taxon>metagenomes</taxon>
        <taxon>ecological metagenomes</taxon>
    </lineage>
</organism>
<dbReference type="AntiFam" id="ANF00013">
    <property type="entry name" value="tRNA translation"/>
</dbReference>
<dbReference type="AlphaFoldDB" id="A0A382XWN3"/>
<sequence length="228" mass="25500">MLKTRDRSLVGGSTRSDRGVHSVLHTVYGRLAQLVRAPALQAGGRWFEPGIAHHYEGPSDTLSEGPFSLLYKGLYYLHQDGFPVSRWRSIRSEKCLSDPILPHFEGYIEGYKLMASLERFPARSCWRVRYTLSLGPAKRRRARYCPTKGAGTALRTRVSDLEQATRDQVATNNQIKKWITDGLLSDDEAKSAFPGWSDTAARDPDAGSIDFEAILCAYGEYAVRNSKA</sequence>
<protein>
    <submittedName>
        <fullName evidence="1">Uncharacterized protein</fullName>
    </submittedName>
</protein>
<evidence type="ECO:0000313" key="1">
    <source>
        <dbReference type="EMBL" id="SVD75270.1"/>
    </source>
</evidence>
<dbReference type="EMBL" id="UINC01170963">
    <property type="protein sequence ID" value="SVD75270.1"/>
    <property type="molecule type" value="Genomic_DNA"/>
</dbReference>
<feature type="non-terminal residue" evidence="1">
    <location>
        <position position="228"/>
    </location>
</feature>